<dbReference type="Pfam" id="PF05362">
    <property type="entry name" value="Lon_C"/>
    <property type="match status" value="1"/>
</dbReference>
<dbReference type="InterPro" id="IPR014721">
    <property type="entry name" value="Ribsml_uS5_D2-typ_fold_subgr"/>
</dbReference>
<protein>
    <submittedName>
        <fullName evidence="3">Protease Lon-related BREX system protein BrxL</fullName>
    </submittedName>
</protein>
<dbReference type="GO" id="GO:0004176">
    <property type="term" value="F:ATP-dependent peptidase activity"/>
    <property type="evidence" value="ECO:0007669"/>
    <property type="project" value="InterPro"/>
</dbReference>
<dbReference type="InterPro" id="IPR013473">
    <property type="entry name" value="BrxL"/>
</dbReference>
<feature type="domain" description="BREX system Lon protease-like BrxL N-terminal" evidence="2">
    <location>
        <begin position="13"/>
        <end position="142"/>
    </location>
</feature>
<dbReference type="NCBIfam" id="TIGR02653">
    <property type="entry name" value="Lon_rel_chp"/>
    <property type="match status" value="1"/>
</dbReference>
<proteinExistence type="predicted"/>
<dbReference type="InterPro" id="IPR008269">
    <property type="entry name" value="Lon_proteolytic"/>
</dbReference>
<dbReference type="AlphaFoldDB" id="A0A7C1CVW9"/>
<accession>A0A7C1CVW9</accession>
<reference evidence="3" key="1">
    <citation type="journal article" date="2020" name="mSystems">
        <title>Genome- and Community-Level Interaction Insights into Carbon Utilization and Element Cycling Functions of Hydrothermarchaeota in Hydrothermal Sediment.</title>
        <authorList>
            <person name="Zhou Z."/>
            <person name="Liu Y."/>
            <person name="Xu W."/>
            <person name="Pan J."/>
            <person name="Luo Z.H."/>
            <person name="Li M."/>
        </authorList>
    </citation>
    <scope>NUCLEOTIDE SEQUENCE [LARGE SCALE GENOMIC DNA]</scope>
    <source>
        <strain evidence="3">SpSt-1179</strain>
    </source>
</reference>
<dbReference type="NCBIfam" id="TIGR02688">
    <property type="entry name" value="BREX system Lon protease-like protein BrxL"/>
    <property type="match status" value="1"/>
</dbReference>
<dbReference type="Gene3D" id="3.30.230.10">
    <property type="match status" value="1"/>
</dbReference>
<dbReference type="InterPro" id="IPR014061">
    <property type="entry name" value="BrxL-like"/>
</dbReference>
<organism evidence="3">
    <name type="scientific">Mesotoga infera</name>
    <dbReference type="NCBI Taxonomy" id="1236046"/>
    <lineage>
        <taxon>Bacteria</taxon>
        <taxon>Thermotogati</taxon>
        <taxon>Thermotogota</taxon>
        <taxon>Thermotogae</taxon>
        <taxon>Kosmotogales</taxon>
        <taxon>Kosmotogaceae</taxon>
        <taxon>Mesotoga</taxon>
    </lineage>
</organism>
<dbReference type="SUPFAM" id="SSF54211">
    <property type="entry name" value="Ribosomal protein S5 domain 2-like"/>
    <property type="match status" value="1"/>
</dbReference>
<dbReference type="InterPro" id="IPR046838">
    <property type="entry name" value="BrxL_N"/>
</dbReference>
<evidence type="ECO:0000259" key="2">
    <source>
        <dbReference type="Pfam" id="PF20442"/>
    </source>
</evidence>
<evidence type="ECO:0000313" key="3">
    <source>
        <dbReference type="EMBL" id="HDP77509.1"/>
    </source>
</evidence>
<dbReference type="Pfam" id="PF13337">
    <property type="entry name" value="BrxL_ATPase"/>
    <property type="match status" value="1"/>
</dbReference>
<comment type="caution">
    <text evidence="3">The sequence shown here is derived from an EMBL/GenBank/DDBJ whole genome shotgun (WGS) entry which is preliminary data.</text>
</comment>
<dbReference type="EMBL" id="DSBT01000127">
    <property type="protein sequence ID" value="HDP77509.1"/>
    <property type="molecule type" value="Genomic_DNA"/>
</dbReference>
<dbReference type="Pfam" id="PF20442">
    <property type="entry name" value="BrxL_N"/>
    <property type="match status" value="1"/>
</dbReference>
<dbReference type="GO" id="GO:0004252">
    <property type="term" value="F:serine-type endopeptidase activity"/>
    <property type="evidence" value="ECO:0007669"/>
    <property type="project" value="InterPro"/>
</dbReference>
<dbReference type="InterPro" id="IPR020568">
    <property type="entry name" value="Ribosomal_Su5_D2-typ_SF"/>
</dbReference>
<name>A0A7C1CVW9_9BACT</name>
<sequence>MELDALDLKVLKIYPEYVIKKSLVRNLKIGYNVPSYVLEHLLGTYADLSDPKDIKGVENVREILEKHFLRPDMAELVKMQLRDKGFFRVIDRVDAWLDIRQNEYVAGLQNLSIKNGVITDELVKEHPKMLLGGMWAIIDLIYDHNTYPGRPFVVEKIHPIQLSNFIRDQFVSRRSEFTVGEWTDLIIRSIGLEPKKMDERQKLFQLLRLVPLVEKNYNLVELGPRATGKSYIYREISPYSFLLSGGNTTVAQLFYNIATRKVGLVGEWDLIAFDEVAGIQFKDKQALQMLKDFMEAGSFARKVEVVAEAGIVFNGNINDDVQTLLKMSHLFEPFPVEMQDTALLDRIHAYLPGWEVEKLRAELFTDHFGFAIDYFSEVMRSLRGSSAVTAPDNYFNFGSQLNRRDEKAVRKTLSGLLKLLYPDGQYTKEAIEEVLTFSIECRRRVKEQLKKLGGLEFWDTNFSYIDKDSKKETYVSVNEGGSKALISQDPLPPGVVYTVSIAGGKTSLLKVETIVVPGSGKQNISGGGTKAKEALKTTVSCIGSNQRKYLPSNSALKDYDIAVQLTPMIGSEVGDDITVAIFVSVLSAIHKNTLKKGLGIIGDMTITGSLKTTLSFVDRVTMLAENGAKSITVPLEQMANLASVSMDTISKIIPIPIAGPEDAFMRARLED</sequence>
<dbReference type="Proteomes" id="UP000886198">
    <property type="component" value="Unassembled WGS sequence"/>
</dbReference>
<keyword evidence="3" id="KW-0378">Hydrolase</keyword>
<feature type="domain" description="Lon proteolytic" evidence="1">
    <location>
        <begin position="502"/>
        <end position="646"/>
    </location>
</feature>
<dbReference type="GO" id="GO:0006508">
    <property type="term" value="P:proteolysis"/>
    <property type="evidence" value="ECO:0007669"/>
    <property type="project" value="UniProtKB-KW"/>
</dbReference>
<evidence type="ECO:0000259" key="1">
    <source>
        <dbReference type="Pfam" id="PF05362"/>
    </source>
</evidence>
<keyword evidence="3" id="KW-0645">Protease</keyword>
<gene>
    <name evidence="3" type="primary">brxL</name>
    <name evidence="3" type="ORF">ENN47_04840</name>
</gene>